<dbReference type="InterPro" id="IPR011010">
    <property type="entry name" value="DNA_brk_join_enz"/>
</dbReference>
<feature type="region of interest" description="Disordered" evidence="3">
    <location>
        <begin position="93"/>
        <end position="125"/>
    </location>
</feature>
<name>A0A9W4SB77_9GLOM</name>
<evidence type="ECO:0000256" key="2">
    <source>
        <dbReference type="SAM" id="Coils"/>
    </source>
</evidence>
<proteinExistence type="predicted"/>
<feature type="compositionally biased region" description="Polar residues" evidence="3">
    <location>
        <begin position="101"/>
        <end position="111"/>
    </location>
</feature>
<dbReference type="GO" id="GO:0006310">
    <property type="term" value="P:DNA recombination"/>
    <property type="evidence" value="ECO:0007669"/>
    <property type="project" value="UniProtKB-KW"/>
</dbReference>
<dbReference type="SUPFAM" id="SSF56349">
    <property type="entry name" value="DNA breaking-rejoining enzymes"/>
    <property type="match status" value="1"/>
</dbReference>
<feature type="coiled-coil region" evidence="2">
    <location>
        <begin position="216"/>
        <end position="250"/>
    </location>
</feature>
<gene>
    <name evidence="5" type="ORF">FWILDA_LOCUS461</name>
</gene>
<dbReference type="EMBL" id="CAMKVN010000030">
    <property type="protein sequence ID" value="CAI2162252.1"/>
    <property type="molecule type" value="Genomic_DNA"/>
</dbReference>
<dbReference type="OrthoDB" id="2437342at2759"/>
<feature type="domain" description="Tyr recombinase" evidence="4">
    <location>
        <begin position="1"/>
        <end position="66"/>
    </location>
</feature>
<evidence type="ECO:0000259" key="4">
    <source>
        <dbReference type="PROSITE" id="PS51898"/>
    </source>
</evidence>
<dbReference type="InterPro" id="IPR002104">
    <property type="entry name" value="Integrase_catalytic"/>
</dbReference>
<accession>A0A9W4SB77</accession>
<keyword evidence="1" id="KW-0233">DNA recombination</keyword>
<dbReference type="Proteomes" id="UP001153678">
    <property type="component" value="Unassembled WGS sequence"/>
</dbReference>
<protein>
    <submittedName>
        <fullName evidence="5">13535_t:CDS:1</fullName>
    </submittedName>
</protein>
<dbReference type="GO" id="GO:0015074">
    <property type="term" value="P:DNA integration"/>
    <property type="evidence" value="ECO:0007669"/>
    <property type="project" value="InterPro"/>
</dbReference>
<evidence type="ECO:0000313" key="5">
    <source>
        <dbReference type="EMBL" id="CAI2162252.1"/>
    </source>
</evidence>
<reference evidence="5" key="1">
    <citation type="submission" date="2022-08" db="EMBL/GenBank/DDBJ databases">
        <authorList>
            <person name="Kallberg Y."/>
            <person name="Tangrot J."/>
            <person name="Rosling A."/>
        </authorList>
    </citation>
    <scope>NUCLEOTIDE SEQUENCE</scope>
    <source>
        <strain evidence="5">Wild A</strain>
    </source>
</reference>
<keyword evidence="2" id="KW-0175">Coiled coil</keyword>
<dbReference type="Gene3D" id="1.10.443.10">
    <property type="entry name" value="Intergrase catalytic core"/>
    <property type="match status" value="1"/>
</dbReference>
<dbReference type="PROSITE" id="PS51898">
    <property type="entry name" value="TYR_RECOMBINASE"/>
    <property type="match status" value="1"/>
</dbReference>
<comment type="caution">
    <text evidence="5">The sequence shown here is derived from an EMBL/GenBank/DDBJ whole genome shotgun (WGS) entry which is preliminary data.</text>
</comment>
<feature type="coiled-coil region" evidence="2">
    <location>
        <begin position="152"/>
        <end position="186"/>
    </location>
</feature>
<feature type="compositionally biased region" description="Low complexity" evidence="3">
    <location>
        <begin position="113"/>
        <end position="124"/>
    </location>
</feature>
<evidence type="ECO:0000256" key="1">
    <source>
        <dbReference type="ARBA" id="ARBA00023172"/>
    </source>
</evidence>
<evidence type="ECO:0000313" key="6">
    <source>
        <dbReference type="Proteomes" id="UP001153678"/>
    </source>
</evidence>
<dbReference type="GO" id="GO:0003677">
    <property type="term" value="F:DNA binding"/>
    <property type="evidence" value="ECO:0007669"/>
    <property type="project" value="InterPro"/>
</dbReference>
<dbReference type="Pfam" id="PF00589">
    <property type="entry name" value="Phage_integrase"/>
    <property type="match status" value="1"/>
</dbReference>
<organism evidence="5 6">
    <name type="scientific">Funneliformis geosporum</name>
    <dbReference type="NCBI Taxonomy" id="1117311"/>
    <lineage>
        <taxon>Eukaryota</taxon>
        <taxon>Fungi</taxon>
        <taxon>Fungi incertae sedis</taxon>
        <taxon>Mucoromycota</taxon>
        <taxon>Glomeromycotina</taxon>
        <taxon>Glomeromycetes</taxon>
        <taxon>Glomerales</taxon>
        <taxon>Glomeraceae</taxon>
        <taxon>Funneliformis</taxon>
    </lineage>
</organism>
<keyword evidence="6" id="KW-1185">Reference proteome</keyword>
<dbReference type="InterPro" id="IPR013762">
    <property type="entry name" value="Integrase-like_cat_sf"/>
</dbReference>
<dbReference type="AlphaFoldDB" id="A0A9W4SB77"/>
<sequence>MIKKRVRLAQIKKNITPHSFRRSFATLLNNKGTSLTTIQKLLGHSNIETTSNYIHNDYDYLYQDYNPAKRKEYQKELMRKKRAKLLDPELNVSPRLLDPNQKLTENVSPDNLVSPSRVSPVSPRGEMLDLVSPEKVVEPVKCLRCPEIENSISNFTNLYQREQEKNKELTKEIKNSRQVIQEQSKLLTEQKQSNKNELCFHCQKYPVPDRGEAYCLKKTNHQLSEKLETINRLKEKLRSLASQNQTGEQKYTSSENQAKTQTDLNNLITKHTNFQSSQHIYSEKDRKEREFLKNLLNKLWSFAS</sequence>
<evidence type="ECO:0000256" key="3">
    <source>
        <dbReference type="SAM" id="MobiDB-lite"/>
    </source>
</evidence>